<protein>
    <submittedName>
        <fullName evidence="1">Uncharacterized protein</fullName>
    </submittedName>
</protein>
<dbReference type="AlphaFoldDB" id="A0A6J4JGZ6"/>
<proteinExistence type="predicted"/>
<evidence type="ECO:0000313" key="1">
    <source>
        <dbReference type="EMBL" id="CAA9276459.1"/>
    </source>
</evidence>
<feature type="non-terminal residue" evidence="1">
    <location>
        <position position="123"/>
    </location>
</feature>
<accession>A0A6J4JGZ6</accession>
<organism evidence="1">
    <name type="scientific">uncultured Coleofasciculus sp</name>
    <dbReference type="NCBI Taxonomy" id="1267456"/>
    <lineage>
        <taxon>Bacteria</taxon>
        <taxon>Bacillati</taxon>
        <taxon>Cyanobacteriota</taxon>
        <taxon>Cyanophyceae</taxon>
        <taxon>Coleofasciculales</taxon>
        <taxon>Coleofasciculaceae</taxon>
        <taxon>Coleofasciculus</taxon>
        <taxon>environmental samples</taxon>
    </lineage>
</organism>
<feature type="non-terminal residue" evidence="1">
    <location>
        <position position="1"/>
    </location>
</feature>
<sequence length="123" mass="14194">ANTYKQYRVPSRHRRCACGSIHPRLAESWRRHHREGRRSCQSDVFRGTRCWNHRCHHRTPQTLWDGTGLVRDGACSGFGRRDRADCRAGSPVEWTDRDPGAKWVLHRVVCRIGLAVSACCAWV</sequence>
<reference evidence="1" key="1">
    <citation type="submission" date="2020-02" db="EMBL/GenBank/DDBJ databases">
        <authorList>
            <person name="Meier V. D."/>
        </authorList>
    </citation>
    <scope>NUCLEOTIDE SEQUENCE</scope>
    <source>
        <strain evidence="1">AVDCRST_MAG92</strain>
    </source>
</reference>
<name>A0A6J4JGZ6_9CYAN</name>
<gene>
    <name evidence="1" type="ORF">AVDCRST_MAG92-3259</name>
</gene>
<dbReference type="EMBL" id="CADCTM010000545">
    <property type="protein sequence ID" value="CAA9276459.1"/>
    <property type="molecule type" value="Genomic_DNA"/>
</dbReference>